<dbReference type="EMBL" id="JAGKQH010000018">
    <property type="protein sequence ID" value="KAG6573046.1"/>
    <property type="molecule type" value="Genomic_DNA"/>
</dbReference>
<comment type="caution">
    <text evidence="1">The sequence shown here is derived from an EMBL/GenBank/DDBJ whole genome shotgun (WGS) entry which is preliminary data.</text>
</comment>
<name>A0AAV6M088_9ROSI</name>
<reference evidence="1 2" key="1">
    <citation type="journal article" date="2021" name="Hortic Res">
        <title>The domestication of Cucurbita argyrosperma as revealed by the genome of its wild relative.</title>
        <authorList>
            <person name="Barrera-Redondo J."/>
            <person name="Sanchez-de la Vega G."/>
            <person name="Aguirre-Liguori J.A."/>
            <person name="Castellanos-Morales G."/>
            <person name="Gutierrez-Guerrero Y.T."/>
            <person name="Aguirre-Dugua X."/>
            <person name="Aguirre-Planter E."/>
            <person name="Tenaillon M.I."/>
            <person name="Lira-Saade R."/>
            <person name="Eguiarte L.E."/>
        </authorList>
    </citation>
    <scope>NUCLEOTIDE SEQUENCE [LARGE SCALE GENOMIC DNA]</scope>
    <source>
        <strain evidence="1">JBR-2021</strain>
    </source>
</reference>
<dbReference type="Proteomes" id="UP000685013">
    <property type="component" value="Chromosome 18"/>
</dbReference>
<evidence type="ECO:0000313" key="2">
    <source>
        <dbReference type="Proteomes" id="UP000685013"/>
    </source>
</evidence>
<sequence>MLKKVALYLTYHLMQKTKEAIKKLRYSLAGEDGSADFQCLCATEQEEEVIEETRRISYISTKQLPNLKAHFLPNYHKGTMERNRIFRVVRGAQRGWLGGKVYDHSLEYRNQSFFR</sequence>
<evidence type="ECO:0000313" key="1">
    <source>
        <dbReference type="EMBL" id="KAG6573046.1"/>
    </source>
</evidence>
<gene>
    <name evidence="1" type="ORF">SDJN03_26933</name>
</gene>
<protein>
    <submittedName>
        <fullName evidence="1">Uncharacterized protein</fullName>
    </submittedName>
</protein>
<keyword evidence="2" id="KW-1185">Reference proteome</keyword>
<organism evidence="1 2">
    <name type="scientific">Cucurbita argyrosperma subsp. sororia</name>
    <dbReference type="NCBI Taxonomy" id="37648"/>
    <lineage>
        <taxon>Eukaryota</taxon>
        <taxon>Viridiplantae</taxon>
        <taxon>Streptophyta</taxon>
        <taxon>Embryophyta</taxon>
        <taxon>Tracheophyta</taxon>
        <taxon>Spermatophyta</taxon>
        <taxon>Magnoliopsida</taxon>
        <taxon>eudicotyledons</taxon>
        <taxon>Gunneridae</taxon>
        <taxon>Pentapetalae</taxon>
        <taxon>rosids</taxon>
        <taxon>fabids</taxon>
        <taxon>Cucurbitales</taxon>
        <taxon>Cucurbitaceae</taxon>
        <taxon>Cucurbiteae</taxon>
        <taxon>Cucurbita</taxon>
    </lineage>
</organism>
<feature type="non-terminal residue" evidence="1">
    <location>
        <position position="1"/>
    </location>
</feature>
<accession>A0AAV6M088</accession>
<dbReference type="AlphaFoldDB" id="A0AAV6M088"/>
<proteinExistence type="predicted"/>